<feature type="compositionally biased region" description="Basic and acidic residues" evidence="9">
    <location>
        <begin position="1702"/>
        <end position="1720"/>
    </location>
</feature>
<keyword evidence="3" id="KW-0813">Transport</keyword>
<evidence type="ECO:0000259" key="11">
    <source>
        <dbReference type="Pfam" id="PF13906"/>
    </source>
</evidence>
<feature type="transmembrane region" description="Helical" evidence="10">
    <location>
        <begin position="1371"/>
        <end position="1392"/>
    </location>
</feature>
<feature type="transmembrane region" description="Helical" evidence="10">
    <location>
        <begin position="1549"/>
        <end position="1575"/>
    </location>
</feature>
<comment type="caution">
    <text evidence="12">The sequence shown here is derived from an EMBL/GenBank/DDBJ whole genome shotgun (WGS) entry which is preliminary data.</text>
</comment>
<keyword evidence="7 10" id="KW-0472">Membrane</keyword>
<feature type="transmembrane region" description="Helical" evidence="10">
    <location>
        <begin position="345"/>
        <end position="366"/>
    </location>
</feature>
<dbReference type="PANTHER" id="PTHR43243">
    <property type="entry name" value="INNER MEMBRANE TRANSPORTER YGJI-RELATED"/>
    <property type="match status" value="1"/>
</dbReference>
<feature type="transmembrane region" description="Helical" evidence="10">
    <location>
        <begin position="2702"/>
        <end position="2726"/>
    </location>
</feature>
<feature type="transmembrane region" description="Helical" evidence="10">
    <location>
        <begin position="1750"/>
        <end position="1770"/>
    </location>
</feature>
<feature type="transmembrane region" description="Helical" evidence="10">
    <location>
        <begin position="2305"/>
        <end position="2325"/>
    </location>
</feature>
<keyword evidence="5" id="KW-0029">Amino-acid transport</keyword>
<feature type="transmembrane region" description="Helical" evidence="10">
    <location>
        <begin position="1508"/>
        <end position="1528"/>
    </location>
</feature>
<keyword evidence="4 10" id="KW-0812">Transmembrane</keyword>
<evidence type="ECO:0000256" key="10">
    <source>
        <dbReference type="SAM" id="Phobius"/>
    </source>
</evidence>
<evidence type="ECO:0000256" key="2">
    <source>
        <dbReference type="ARBA" id="ARBA00008572"/>
    </source>
</evidence>
<feature type="transmembrane region" description="Helical" evidence="10">
    <location>
        <begin position="386"/>
        <end position="410"/>
    </location>
</feature>
<dbReference type="FunFam" id="1.20.1740.10:FF:000050">
    <property type="entry name" value="MGC157082 protein"/>
    <property type="match status" value="5"/>
</dbReference>
<feature type="compositionally biased region" description="Basic and acidic residues" evidence="9">
    <location>
        <begin position="2853"/>
        <end position="2871"/>
    </location>
</feature>
<organism evidence="12 13">
    <name type="scientific">Ovis aries</name>
    <name type="common">Sheep</name>
    <dbReference type="NCBI Taxonomy" id="9940"/>
    <lineage>
        <taxon>Eukaryota</taxon>
        <taxon>Metazoa</taxon>
        <taxon>Chordata</taxon>
        <taxon>Craniata</taxon>
        <taxon>Vertebrata</taxon>
        <taxon>Euteleostomi</taxon>
        <taxon>Mammalia</taxon>
        <taxon>Eutheria</taxon>
        <taxon>Laurasiatheria</taxon>
        <taxon>Artiodactyla</taxon>
        <taxon>Ruminantia</taxon>
        <taxon>Pecora</taxon>
        <taxon>Bovidae</taxon>
        <taxon>Caprinae</taxon>
        <taxon>Ovis</taxon>
    </lineage>
</organism>
<dbReference type="Pfam" id="PF13520">
    <property type="entry name" value="AA_permease_2"/>
    <property type="match status" value="5"/>
</dbReference>
<evidence type="ECO:0000313" key="13">
    <source>
        <dbReference type="Proteomes" id="UP000664991"/>
    </source>
</evidence>
<feature type="transmembrane region" description="Helical" evidence="10">
    <location>
        <begin position="999"/>
        <end position="1015"/>
    </location>
</feature>
<dbReference type="InterPro" id="IPR029485">
    <property type="entry name" value="CAT_C"/>
</dbReference>
<dbReference type="GO" id="GO:0012505">
    <property type="term" value="C:endomembrane system"/>
    <property type="evidence" value="ECO:0007669"/>
    <property type="project" value="UniProtKB-SubCell"/>
</dbReference>
<feature type="region of interest" description="Disordered" evidence="9">
    <location>
        <begin position="1702"/>
        <end position="1726"/>
    </location>
</feature>
<feature type="transmembrane region" description="Helical" evidence="10">
    <location>
        <begin position="1424"/>
        <end position="1444"/>
    </location>
</feature>
<feature type="transmembrane region" description="Helical" evidence="10">
    <location>
        <begin position="2074"/>
        <end position="2093"/>
    </location>
</feature>
<feature type="transmembrane region" description="Helical" evidence="10">
    <location>
        <begin position="2476"/>
        <end position="2503"/>
    </location>
</feature>
<sequence>MSRILCQKVHQFGQKLVRKRSLKTIEESERPVSHLNILNLVILGVSRMLKAGVYILIGAVAKYIAGPGIIISFLVVALFSMLSAFCYAEFGARVPCSGSVYLYSYVTMGQLYAFIIGWNLILRLITGTACLARALSYIFDSLIGNHISQTLQGMLSLHVPHFLATYVDFFALGLVLLLTGLQVLGAHESILVTKVSVGINLLVFIFIIITGFIKGDLHNWKLTEQDYTLATSGSRSGSRDVYGLGGLGFLGSGGFAPFGFEGILRGAATCFSTFFGVDGIVIKGKEAVNPQRAIPLGIVISLLICFLVYFGVSVALTLMVPYYQIQPENPLPQAHLNGWWVPAKYVVAVGTLCALTSRLHTAVFRISPLIYTMAEDRLLFQGLTRIFACTSTPIMAIMSAGNLTAIMALLFDLTDLVFLVSIGTLLAYSLVAFSVLVLRYQPDQNLSKNEKTEEKMDMHDLDGITLESVPEAGILNILKNLWFPPSTSPTQKSGQIVYGCASLLVLLLTILSLVLAQWPSQVFSGDPVLTTVAVLLLLLITGVTVIIWRQPQNPSPLMFRQLVTSSTMSRMLCQYVCQFGQKLVFKWPLEPRKESERPRAYLTTLGLVVVGVASTLGAASACVAKAWSSAFDSLIGNYISQAFEGTFSCVPHFLATYPDFVTLVLVLLMTADHSSSTPSRMRCQDLHQFGQKLVRRRLLEPAKDSESPMAPLNTLKLVAFGVASTVGVGMYILVGEVAMFIAGPAIVISFLVAAVSSVLSGLCYAEFGTRVSWTGSAYLYSYISVGELWAFVTAWNLILSYVVVTGSVTRAWSITFNSLIGNHIFNALEGTFSSYMPYYLAMYTDFVALSLVLLLTGVLVLGARESVLVGKISTGINFLVLSFIILSGFIKGDLHNWKLTEQDYILNTSESGDIYSLGPLGSGGFVPFDYDGILHGAALCFYSFVGFDDIVTKASSTVFICFLAYFGVSATLTLMVPYYQIQPDSPFPQAFVHVGWGPARYVVAIGILCFLLYRLQSSLFPVPQLIQEMAEDGLLFRGLAQTLPHTKIPIMATVSSGILAGIMALLFEFSNLVDLMSIGHLLVYSLVAFFVLVLRYQPDWNLSKNEKTEDKIQMKPLVKENPLDSEPEAGSSKTLKSLWLPVSSSPTQKSAQIVYGCAFLLVLLLIILSLILAQWPSQVFSGDPVLTTVAVLLLLLITGVTAIIWRQPQDPSPLPFRAPALPVFPLVSIFVNVYLMMQTTSGTWALFGVWNAIADLTSSTLSRMQCQDVHQFGQKLVRRQQLKPTEGPESPKACHLNTFDLVVLGVASTLGAVVYILVGEVAMFIAGPAIVIFLVAALSSALSGLCYAEFGTRVSWTGSAHLYSYISVGELWAFVTGWNLILAYVIAVASVARAWSHTFDSLIGNHISQALEGTFSPYMPYFPATYPDFVAMAVLPLLPGLLTLGAPESTLLYKVFTGINVSVLSFIIISGFIKGDLHNWKLTEQDYTLNTSESIGTSRLGPLGSGGFAPFGFDGILQGAALCFYMFIGFDAIVTKGEEALNPQRSIPVSTMIMIFICFVVCFGVSAALTLMVPYHQIHPESPLPEAFLHVGWGPARYVVAVGALCALTSSLLGDMFPMPRVMCVMAEDGLLFRGLAQIHAHTGTPVRAIMSSGNLAAIMALLFKFSDLVDLLSIGTLLAYSLVALSVLALRYQPDQKFSKKEKTEEEIEMKPKLEEKPPEPVSEAGNSDILKSLWFPTGTIPTWKSGQIVYGCAFLLVLLLAILSLVLAQWPSQVFSGDPVLTPVAVLLLLLIAGVTVIIWRQPQNPSPLPFRIIASSTMSRMVRQYVRQFGQRLVRRRGADTIKESDGLKIHLSATDLVFLGVGRNLGAGLYIVLGAVAKYVAGPAIVVSFLVAGLSSLLSRLCYVEFDARVPRSSSAYVCSYVTMGQLWAFVVGWNIILLFLIAIACTARAWRYAFDSLIGDHVSQKLEETVPLHAPYFLATDADFFALGLVLLLAVLLALRVPESAWVYRVFTGINLLVLSFIIISGFINGDPHNWKLTEQDYTLSTAVFSYSLGPPGAGGFVPFDFEGVVQGAATCFYAFVGFAAIATRERGDLNPQRSISLISLLMCFLAYFAVSGALTLMVPYYQIHHHSPLPEAFLHVGWGPARCVVAVGILCALTSSLLGDMFPMSRLIRAMAEDGLLFRGLARVYGHRKIPVVAIMSSGSLAGIMALLFEFSHIANLMAVASLLAYSMVSFSVLVLRYQPDQNLSKSEKTEEETETELVPVGSPLDSVAEAGTSNILKSLWFPTSTTPTRKSGQIVYRCAFLLVLLLSILSLVLAQWPRRVFSGDPVLTTVAVLLLLLITGVTAIIWRQPQSPSPLTFRVPALPVLPLVSIFVNLYLMMQMTSGAWILFGIWNAVADLTSSTLSRMRCQDVHQFGQKLVRRQQLKPTEGPESPKARHLNTFDLVVLGVASTLGAGVYILVGEVAMFIAGPAIVISFLVAALSSALSGLCYAEFGTRVSWTSSAHLYSYISVGELWAFITGWNLILAYVIAVASVARAWSHTFDSLIGNHISQALEGTFSPYMPYFPATYPDFVAMAVLPLLPGLLTLGAPESTLLYKVFTGINVSVLSFIIISGFIKGDLHNWKLTEQDYTLNTSESIGTSRLGPLGSGGFAPFGFDGILQGAALCFYVYCTSMHPAGEEALNPQRSIPVSTMITIFICFVVCFGVSAALTLMVPYHQIHPESPLPEAFLLVGWGPARYVVAVGALCALTSSLLGDMFPMPRGMCVMAEDGLLSRGLAQIHAHTGTPVRAIMSSGNLAAIMALLFKFSDLVDLLSIGTLLADSLVALSVLALRYQPDQKFSKKEKTEEEIEMKPKLEEKPPEPVSEAGNSNILKSLWFPTGTIPTWKSGQIVYGCAFLLVLLLAILSLVLAQWPSQVFSGDPVLTPVAVLLLLLITGVTVIIWRQPQNPSPLPFRVPALPVLPLVSIFLNIYLMMQMTSGAWIQFSVWNAIGFAIYFGYGIRHSLEEN</sequence>
<feature type="transmembrane region" description="Helical" evidence="10">
    <location>
        <begin position="1887"/>
        <end position="1910"/>
    </location>
</feature>
<feature type="transmembrane region" description="Helical" evidence="10">
    <location>
        <begin position="2395"/>
        <end position="2413"/>
    </location>
</feature>
<evidence type="ECO:0000256" key="1">
    <source>
        <dbReference type="ARBA" id="ARBA00004127"/>
    </source>
</evidence>
<evidence type="ECO:0000256" key="4">
    <source>
        <dbReference type="ARBA" id="ARBA00022692"/>
    </source>
</evidence>
<feature type="transmembrane region" description="Helical" evidence="10">
    <location>
        <begin position="2225"/>
        <end position="2246"/>
    </location>
</feature>
<feature type="transmembrane region" description="Helical" evidence="10">
    <location>
        <begin position="838"/>
        <end position="861"/>
    </location>
</feature>
<dbReference type="GO" id="GO:0015171">
    <property type="term" value="F:amino acid transmembrane transporter activity"/>
    <property type="evidence" value="ECO:0007669"/>
    <property type="project" value="TreeGrafter"/>
</dbReference>
<evidence type="ECO:0000256" key="5">
    <source>
        <dbReference type="ARBA" id="ARBA00022970"/>
    </source>
</evidence>
<feature type="transmembrane region" description="Helical" evidence="10">
    <location>
        <begin position="1451"/>
        <end position="1473"/>
    </location>
</feature>
<feature type="transmembrane region" description="Helical" evidence="10">
    <location>
        <begin position="416"/>
        <end position="438"/>
    </location>
</feature>
<feature type="transmembrane region" description="Helical" evidence="10">
    <location>
        <begin position="2746"/>
        <end position="2764"/>
    </location>
</feature>
<feature type="transmembrane region" description="Helical" evidence="10">
    <location>
        <begin position="2011"/>
        <end position="2033"/>
    </location>
</feature>
<feature type="transmembrane region" description="Helical" evidence="10">
    <location>
        <begin position="1595"/>
        <end position="1613"/>
    </location>
</feature>
<feature type="region of interest" description="Disordered" evidence="9">
    <location>
        <begin position="2853"/>
        <end position="2875"/>
    </location>
</feature>
<dbReference type="PANTHER" id="PTHR43243:SF10">
    <property type="entry name" value="MGC138914 PROTEIN"/>
    <property type="match status" value="1"/>
</dbReference>
<feature type="transmembrane region" description="Helical" evidence="10">
    <location>
        <begin position="2337"/>
        <end position="2358"/>
    </location>
</feature>
<dbReference type="Gene3D" id="1.20.1740.10">
    <property type="entry name" value="Amino acid/polyamine transporter I"/>
    <property type="match status" value="6"/>
</dbReference>
<feature type="transmembrane region" description="Helical" evidence="10">
    <location>
        <begin position="1324"/>
        <end position="1350"/>
    </location>
</feature>
<evidence type="ECO:0000256" key="3">
    <source>
        <dbReference type="ARBA" id="ARBA00022448"/>
    </source>
</evidence>
<feature type="transmembrane region" description="Helical" evidence="10">
    <location>
        <begin position="2661"/>
        <end position="2681"/>
    </location>
</feature>
<feature type="transmembrane region" description="Helical" evidence="10">
    <location>
        <begin position="1647"/>
        <end position="1666"/>
    </location>
</feature>
<feature type="transmembrane region" description="Helical" evidence="10">
    <location>
        <begin position="2901"/>
        <end position="2921"/>
    </location>
</feature>
<feature type="transmembrane region" description="Helical" evidence="10">
    <location>
        <begin position="2798"/>
        <end position="2817"/>
    </location>
</feature>
<comment type="subcellular location">
    <subcellularLocation>
        <location evidence="1">Endomembrane system</location>
        <topology evidence="1">Multi-pass membrane protein</topology>
    </subcellularLocation>
</comment>
<comment type="similarity">
    <text evidence="2">Belongs to the amino acid-polyamine-organocation (APC) superfamily. Cationic amino acid transporter (CAT) (TC 2.A.3.3) family.</text>
</comment>
<feature type="transmembrane region" description="Helical" evidence="10">
    <location>
        <begin position="2370"/>
        <end position="2389"/>
    </location>
</feature>
<feature type="transmembrane region" description="Helical" evidence="10">
    <location>
        <begin position="2148"/>
        <end position="2169"/>
    </location>
</feature>
<evidence type="ECO:0000256" key="7">
    <source>
        <dbReference type="ARBA" id="ARBA00023136"/>
    </source>
</evidence>
<feature type="transmembrane region" description="Helical" evidence="10">
    <location>
        <begin position="1243"/>
        <end position="1261"/>
    </location>
</feature>
<feature type="transmembrane region" description="Helical" evidence="10">
    <location>
        <begin position="1672"/>
        <end position="1693"/>
    </location>
</feature>
<evidence type="ECO:0000256" key="8">
    <source>
        <dbReference type="ARBA" id="ARBA00023180"/>
    </source>
</evidence>
<dbReference type="Proteomes" id="UP000664991">
    <property type="component" value="Chromosome 14"/>
</dbReference>
<dbReference type="Pfam" id="PF13906">
    <property type="entry name" value="AA_permease_C"/>
    <property type="match status" value="3"/>
</dbReference>
<feature type="transmembrane region" description="Helical" evidence="10">
    <location>
        <begin position="2991"/>
        <end position="3009"/>
    </location>
</feature>
<feature type="domain" description="Cationic amino acid transporter C-terminal" evidence="11">
    <location>
        <begin position="1216"/>
        <end position="1253"/>
    </location>
</feature>
<feature type="transmembrane region" description="Helical" evidence="10">
    <location>
        <begin position="600"/>
        <end position="627"/>
    </location>
</feature>
<feature type="transmembrane region" description="Helical" evidence="10">
    <location>
        <begin position="1860"/>
        <end position="1881"/>
    </location>
</feature>
<feature type="transmembrane region" description="Helical" evidence="10">
    <location>
        <begin position="868"/>
        <end position="890"/>
    </location>
</feature>
<feature type="transmembrane region" description="Helical" evidence="10">
    <location>
        <begin position="528"/>
        <end position="548"/>
    </location>
</feature>
<dbReference type="FunFam" id="1.20.1740.10:FF:000024">
    <property type="entry name" value="High affinity cationic amino acid transporter 1"/>
    <property type="match status" value="3"/>
</dbReference>
<feature type="transmembrane region" description="Helical" evidence="10">
    <location>
        <begin position="1218"/>
        <end position="1237"/>
    </location>
</feature>
<feature type="transmembrane region" description="Helical" evidence="10">
    <location>
        <begin position="163"/>
        <end position="184"/>
    </location>
</feature>
<dbReference type="InterPro" id="IPR002293">
    <property type="entry name" value="AA/rel_permease1"/>
</dbReference>
<feature type="transmembrane region" description="Helical" evidence="10">
    <location>
        <begin position="241"/>
        <end position="260"/>
    </location>
</feature>
<dbReference type="EMBL" id="JAEMGP010000014">
    <property type="protein sequence ID" value="KAG5201146.1"/>
    <property type="molecule type" value="Genomic_DNA"/>
</dbReference>
<feature type="transmembrane region" description="Helical" evidence="10">
    <location>
        <begin position="1048"/>
        <end position="1069"/>
    </location>
</feature>
<feature type="transmembrane region" description="Helical" evidence="10">
    <location>
        <begin position="2604"/>
        <end position="2626"/>
    </location>
</feature>
<feature type="transmembrane region" description="Helical" evidence="10">
    <location>
        <begin position="777"/>
        <end position="798"/>
    </location>
</feature>
<feature type="transmembrane region" description="Helical" evidence="10">
    <location>
        <begin position="63"/>
        <end position="88"/>
    </location>
</feature>
<feature type="transmembrane region" description="Helical" evidence="10">
    <location>
        <begin position="2823"/>
        <end position="2844"/>
    </location>
</feature>
<accession>A0A836CXE9</accession>
<evidence type="ECO:0000256" key="6">
    <source>
        <dbReference type="ARBA" id="ARBA00022989"/>
    </source>
</evidence>
<feature type="transmembrane region" description="Helical" evidence="10">
    <location>
        <begin position="717"/>
        <end position="734"/>
    </location>
</feature>
<keyword evidence="6 10" id="KW-1133">Transmembrane helix</keyword>
<feature type="transmembrane region" description="Helical" evidence="10">
    <location>
        <begin position="932"/>
        <end position="951"/>
    </location>
</feature>
<evidence type="ECO:0000256" key="9">
    <source>
        <dbReference type="SAM" id="MobiDB-lite"/>
    </source>
</evidence>
<keyword evidence="8" id="KW-0325">Glycoprotein</keyword>
<feature type="transmembrane region" description="Helical" evidence="10">
    <location>
        <begin position="190"/>
        <end position="213"/>
    </location>
</feature>
<reference evidence="12 13" key="1">
    <citation type="submission" date="2020-12" db="EMBL/GenBank/DDBJ databases">
        <title>De novo assembly of Tibetan sheep genome.</title>
        <authorList>
            <person name="Li X."/>
        </authorList>
    </citation>
    <scope>NUCLEOTIDE SEQUENCE [LARGE SCALE GENOMIC DNA]</scope>
    <source>
        <tissue evidence="12">Heart</tissue>
    </source>
</reference>
<feature type="transmembrane region" description="Helical" evidence="10">
    <location>
        <begin position="1075"/>
        <end position="1094"/>
    </location>
</feature>
<feature type="domain" description="Cationic amino acid transporter C-terminal" evidence="11">
    <location>
        <begin position="2964"/>
        <end position="3014"/>
    </location>
</feature>
<feature type="transmembrane region" description="Helical" evidence="10">
    <location>
        <begin position="2966"/>
        <end position="2985"/>
    </location>
</feature>
<protein>
    <recommendedName>
        <fullName evidence="11">Cationic amino acid transporter C-terminal domain-containing protein</fullName>
    </recommendedName>
</protein>
<feature type="transmembrane region" description="Helical" evidence="10">
    <location>
        <begin position="653"/>
        <end position="671"/>
    </location>
</feature>
<feature type="transmembrane region" description="Helical" evidence="10">
    <location>
        <begin position="958"/>
        <end position="979"/>
    </location>
</feature>
<feature type="transmembrane region" description="Helical" evidence="10">
    <location>
        <begin position="1299"/>
        <end position="1318"/>
    </location>
</feature>
<feature type="transmembrane region" description="Helical" evidence="10">
    <location>
        <begin position="100"/>
        <end position="118"/>
    </location>
</feature>
<feature type="transmembrane region" description="Helical" evidence="10">
    <location>
        <begin position="1782"/>
        <end position="1802"/>
    </location>
</feature>
<feature type="transmembrane region" description="Helical" evidence="10">
    <location>
        <begin position="496"/>
        <end position="516"/>
    </location>
</feature>
<gene>
    <name evidence="12" type="ORF">JEQ12_005680</name>
</gene>
<evidence type="ECO:0000313" key="12">
    <source>
        <dbReference type="EMBL" id="KAG5201146.1"/>
    </source>
</evidence>
<feature type="transmembrane region" description="Helical" evidence="10">
    <location>
        <begin position="124"/>
        <end position="143"/>
    </location>
</feature>
<feature type="transmembrane region" description="Helical" evidence="10">
    <location>
        <begin position="2577"/>
        <end position="2597"/>
    </location>
</feature>
<feature type="transmembrane region" description="Helical" evidence="10">
    <location>
        <begin position="1981"/>
        <end position="2004"/>
    </location>
</feature>
<name>A0A836CXE9_SHEEP</name>
<feature type="transmembrane region" description="Helical" evidence="10">
    <location>
        <begin position="2933"/>
        <end position="2954"/>
    </location>
</feature>
<feature type="transmembrane region" description="Helical" evidence="10">
    <location>
        <begin position="2524"/>
        <end position="2545"/>
    </location>
</feature>
<feature type="transmembrane region" description="Helical" evidence="10">
    <location>
        <begin position="1185"/>
        <end position="1206"/>
    </location>
</feature>
<feature type="transmembrane region" description="Helical" evidence="10">
    <location>
        <begin position="296"/>
        <end position="325"/>
    </location>
</feature>
<feature type="transmembrane region" description="Helical" evidence="10">
    <location>
        <begin position="1153"/>
        <end position="1173"/>
    </location>
</feature>
<feature type="transmembrane region" description="Helical" evidence="10">
    <location>
        <begin position="1931"/>
        <end position="1955"/>
    </location>
</feature>
<dbReference type="GO" id="GO:0005886">
    <property type="term" value="C:plasma membrane"/>
    <property type="evidence" value="ECO:0007669"/>
    <property type="project" value="TreeGrafter"/>
</dbReference>
<feature type="transmembrane region" description="Helical" evidence="10">
    <location>
        <begin position="2105"/>
        <end position="2128"/>
    </location>
</feature>
<feature type="transmembrane region" description="Helical" evidence="10">
    <location>
        <begin position="2451"/>
        <end position="2470"/>
    </location>
</feature>
<feature type="transmembrane region" description="Helical" evidence="10">
    <location>
        <begin position="740"/>
        <end position="765"/>
    </location>
</feature>
<feature type="transmembrane region" description="Helical" evidence="10">
    <location>
        <begin position="2200"/>
        <end position="2219"/>
    </location>
</feature>
<proteinExistence type="inferred from homology"/>
<feature type="domain" description="Cationic amino acid transporter C-terminal" evidence="11">
    <location>
        <begin position="2368"/>
        <end position="2405"/>
    </location>
</feature>